<dbReference type="eggNOG" id="ENOG5031HQD">
    <property type="taxonomic scope" value="Bacteria"/>
</dbReference>
<dbReference type="STRING" id="883077.HMPREF9241_01635"/>
<evidence type="ECO:0000313" key="3">
    <source>
        <dbReference type="EMBL" id="EJZ85055.1"/>
    </source>
</evidence>
<feature type="region of interest" description="Disordered" evidence="2">
    <location>
        <begin position="78"/>
        <end position="114"/>
    </location>
</feature>
<sequence>MTKTSAEIEKELEQANTRARTLRNQLKRARADELLSAKQALGEAVATLVFAETTEAIQAVIRTLDDPVIADELRRVFDANSTENDVPEEHENESRWGSDEGDDQPGTDVPPAQW</sequence>
<organism evidence="3 4">
    <name type="scientific">Schaalia turicensis ACS-279-V-Col4</name>
    <dbReference type="NCBI Taxonomy" id="883077"/>
    <lineage>
        <taxon>Bacteria</taxon>
        <taxon>Bacillati</taxon>
        <taxon>Actinomycetota</taxon>
        <taxon>Actinomycetes</taxon>
        <taxon>Actinomycetales</taxon>
        <taxon>Actinomycetaceae</taxon>
        <taxon>Schaalia</taxon>
    </lineage>
</organism>
<dbReference type="HOGENOM" id="CLU_2022231_0_0_11"/>
<gene>
    <name evidence="3" type="ORF">HMPREF9241_01635</name>
</gene>
<dbReference type="EMBL" id="AGWQ01000009">
    <property type="protein sequence ID" value="EJZ85055.1"/>
    <property type="molecule type" value="Genomic_DNA"/>
</dbReference>
<feature type="compositionally biased region" description="Basic and acidic residues" evidence="2">
    <location>
        <begin position="87"/>
        <end position="98"/>
    </location>
</feature>
<keyword evidence="1" id="KW-0175">Coiled coil</keyword>
<keyword evidence="4" id="KW-1185">Reference proteome</keyword>
<evidence type="ECO:0000313" key="4">
    <source>
        <dbReference type="Proteomes" id="UP000003994"/>
    </source>
</evidence>
<dbReference type="PATRIC" id="fig|883077.3.peg.1651"/>
<reference evidence="3 4" key="1">
    <citation type="submission" date="2012-07" db="EMBL/GenBank/DDBJ databases">
        <title>The Genome Sequence of Actinomyces turicensis ACS-279-V-COL4.</title>
        <authorList>
            <consortium name="The Broad Institute Genome Sequencing Platform"/>
            <person name="Earl A."/>
            <person name="Ward D."/>
            <person name="Feldgarden M."/>
            <person name="Gevers D."/>
            <person name="Saerens B."/>
            <person name="Vaneechoutte M."/>
            <person name="Walker B."/>
            <person name="Young S.K."/>
            <person name="Zeng Q."/>
            <person name="Gargeya S."/>
            <person name="Fitzgerald M."/>
            <person name="Haas B."/>
            <person name="Abouelleil A."/>
            <person name="Alvarado L."/>
            <person name="Arachchi H.M."/>
            <person name="Berlin A."/>
            <person name="Chapman S.B."/>
            <person name="Goldberg J."/>
            <person name="Griggs A."/>
            <person name="Gujja S."/>
            <person name="Hansen M."/>
            <person name="Howarth C."/>
            <person name="Imamovic A."/>
            <person name="Larimer J."/>
            <person name="McCowen C."/>
            <person name="Montmayeur A."/>
            <person name="Murphy C."/>
            <person name="Neiman D."/>
            <person name="Pearson M."/>
            <person name="Priest M."/>
            <person name="Roberts A."/>
            <person name="Saif S."/>
            <person name="Shea T."/>
            <person name="Sisk P."/>
            <person name="Sykes S."/>
            <person name="Wortman J."/>
            <person name="Nusbaum C."/>
            <person name="Birren B."/>
        </authorList>
    </citation>
    <scope>NUCLEOTIDE SEQUENCE [LARGE SCALE GENOMIC DNA]</scope>
    <source>
        <strain evidence="3 4">ACS-279-V-Col4</strain>
    </source>
</reference>
<comment type="caution">
    <text evidence="3">The sequence shown here is derived from an EMBL/GenBank/DDBJ whole genome shotgun (WGS) entry which is preliminary data.</text>
</comment>
<protein>
    <submittedName>
        <fullName evidence="3">Uncharacterized protein</fullName>
    </submittedName>
</protein>
<dbReference type="Proteomes" id="UP000003994">
    <property type="component" value="Unassembled WGS sequence"/>
</dbReference>
<dbReference type="AlphaFoldDB" id="K0ZC96"/>
<evidence type="ECO:0000256" key="1">
    <source>
        <dbReference type="SAM" id="Coils"/>
    </source>
</evidence>
<proteinExistence type="predicted"/>
<name>K0ZC96_9ACTO</name>
<feature type="coiled-coil region" evidence="1">
    <location>
        <begin position="5"/>
        <end position="32"/>
    </location>
</feature>
<evidence type="ECO:0000256" key="2">
    <source>
        <dbReference type="SAM" id="MobiDB-lite"/>
    </source>
</evidence>
<dbReference type="RefSeq" id="WP_006681831.1">
    <property type="nucleotide sequence ID" value="NZ_JH815211.1"/>
</dbReference>
<accession>K0ZC96</accession>